<dbReference type="AlphaFoldDB" id="A0A9W8B368"/>
<dbReference type="PANTHER" id="PTHR10073:SF41">
    <property type="entry name" value="MISMATCH REPAIR PROTEIN, PUTATIVE (AFU_ORTHOLOGUE AFUA_8G05820)-RELATED"/>
    <property type="match status" value="1"/>
</dbReference>
<dbReference type="InterPro" id="IPR038973">
    <property type="entry name" value="MutL/Mlh/Pms-like"/>
</dbReference>
<organism evidence="5 6">
    <name type="scientific">Dimargaris verticillata</name>
    <dbReference type="NCBI Taxonomy" id="2761393"/>
    <lineage>
        <taxon>Eukaryota</taxon>
        <taxon>Fungi</taxon>
        <taxon>Fungi incertae sedis</taxon>
        <taxon>Zoopagomycota</taxon>
        <taxon>Kickxellomycotina</taxon>
        <taxon>Dimargaritomycetes</taxon>
        <taxon>Dimargaritales</taxon>
        <taxon>Dimargaritaceae</taxon>
        <taxon>Dimargaris</taxon>
    </lineage>
</organism>
<dbReference type="InterPro" id="IPR020568">
    <property type="entry name" value="Ribosomal_Su5_D2-typ_SF"/>
</dbReference>
<dbReference type="Proteomes" id="UP001151582">
    <property type="component" value="Unassembled WGS sequence"/>
</dbReference>
<dbReference type="Pfam" id="PF13589">
    <property type="entry name" value="HATPase_c_3"/>
    <property type="match status" value="1"/>
</dbReference>
<keyword evidence="6" id="KW-1185">Reference proteome</keyword>
<dbReference type="GO" id="GO:0032389">
    <property type="term" value="C:MutLalpha complex"/>
    <property type="evidence" value="ECO:0007669"/>
    <property type="project" value="TreeGrafter"/>
</dbReference>
<evidence type="ECO:0000259" key="4">
    <source>
        <dbReference type="SMART" id="SM01340"/>
    </source>
</evidence>
<keyword evidence="2" id="KW-0227">DNA damage</keyword>
<dbReference type="PROSITE" id="PS00058">
    <property type="entry name" value="DNA_MISMATCH_REPAIR_1"/>
    <property type="match status" value="1"/>
</dbReference>
<evidence type="ECO:0000313" key="6">
    <source>
        <dbReference type="Proteomes" id="UP001151582"/>
    </source>
</evidence>
<dbReference type="GO" id="GO:0005524">
    <property type="term" value="F:ATP binding"/>
    <property type="evidence" value="ECO:0007669"/>
    <property type="project" value="InterPro"/>
</dbReference>
<reference evidence="5" key="1">
    <citation type="submission" date="2022-07" db="EMBL/GenBank/DDBJ databases">
        <title>Phylogenomic reconstructions and comparative analyses of Kickxellomycotina fungi.</title>
        <authorList>
            <person name="Reynolds N.K."/>
            <person name="Stajich J.E."/>
            <person name="Barry K."/>
            <person name="Grigoriev I.V."/>
            <person name="Crous P."/>
            <person name="Smith M.E."/>
        </authorList>
    </citation>
    <scope>NUCLEOTIDE SEQUENCE</scope>
    <source>
        <strain evidence="5">RSA 567</strain>
    </source>
</reference>
<dbReference type="SUPFAM" id="SSF55874">
    <property type="entry name" value="ATPase domain of HSP90 chaperone/DNA topoisomerase II/histidine kinase"/>
    <property type="match status" value="1"/>
</dbReference>
<proteinExistence type="inferred from homology"/>
<dbReference type="FunFam" id="3.30.565.10:FF:000017">
    <property type="entry name" value="PMS1 homolog 1, mismatch repair system component"/>
    <property type="match status" value="1"/>
</dbReference>
<evidence type="ECO:0000313" key="5">
    <source>
        <dbReference type="EMBL" id="KAJ1975997.1"/>
    </source>
</evidence>
<dbReference type="Gene3D" id="3.30.565.10">
    <property type="entry name" value="Histidine kinase-like ATPase, C-terminal domain"/>
    <property type="match status" value="1"/>
</dbReference>
<dbReference type="SUPFAM" id="SSF54211">
    <property type="entry name" value="Ribosomal protein S5 domain 2-like"/>
    <property type="match status" value="1"/>
</dbReference>
<evidence type="ECO:0000256" key="3">
    <source>
        <dbReference type="SAM" id="MobiDB-lite"/>
    </source>
</evidence>
<evidence type="ECO:0000256" key="2">
    <source>
        <dbReference type="ARBA" id="ARBA00022763"/>
    </source>
</evidence>
<dbReference type="SMART" id="SM01340">
    <property type="entry name" value="DNA_mis_repair"/>
    <property type="match status" value="1"/>
</dbReference>
<feature type="compositionally biased region" description="Polar residues" evidence="3">
    <location>
        <begin position="429"/>
        <end position="438"/>
    </location>
</feature>
<gene>
    <name evidence="5" type="ORF">H4R34_004135</name>
</gene>
<comment type="caution">
    <text evidence="5">The sequence shown here is derived from an EMBL/GenBank/DDBJ whole genome shotgun (WGS) entry which is preliminary data.</text>
</comment>
<dbReference type="PANTHER" id="PTHR10073">
    <property type="entry name" value="DNA MISMATCH REPAIR PROTEIN MLH, PMS, MUTL"/>
    <property type="match status" value="1"/>
</dbReference>
<dbReference type="CDD" id="cd00782">
    <property type="entry name" value="MutL_Trans"/>
    <property type="match status" value="1"/>
</dbReference>
<dbReference type="EMBL" id="JANBQB010000472">
    <property type="protein sequence ID" value="KAJ1975997.1"/>
    <property type="molecule type" value="Genomic_DNA"/>
</dbReference>
<feature type="region of interest" description="Disordered" evidence="3">
    <location>
        <begin position="523"/>
        <end position="609"/>
    </location>
</feature>
<dbReference type="Gene3D" id="3.30.230.10">
    <property type="match status" value="1"/>
</dbReference>
<dbReference type="InterPro" id="IPR014721">
    <property type="entry name" value="Ribsml_uS5_D2-typ_fold_subgr"/>
</dbReference>
<dbReference type="InterPro" id="IPR036890">
    <property type="entry name" value="HATPase_C_sf"/>
</dbReference>
<dbReference type="InterPro" id="IPR014762">
    <property type="entry name" value="DNA_mismatch_repair_CS"/>
</dbReference>
<dbReference type="OrthoDB" id="10263226at2759"/>
<evidence type="ECO:0000256" key="1">
    <source>
        <dbReference type="ARBA" id="ARBA00006082"/>
    </source>
</evidence>
<feature type="region of interest" description="Disordered" evidence="3">
    <location>
        <begin position="423"/>
        <end position="451"/>
    </location>
</feature>
<dbReference type="GO" id="GO:0140664">
    <property type="term" value="F:ATP-dependent DNA damage sensor activity"/>
    <property type="evidence" value="ECO:0007669"/>
    <property type="project" value="InterPro"/>
</dbReference>
<comment type="similarity">
    <text evidence="1">Belongs to the DNA mismatch repair MutL/HexB family.</text>
</comment>
<dbReference type="InterPro" id="IPR013507">
    <property type="entry name" value="DNA_mismatch_S5_2-like"/>
</dbReference>
<dbReference type="GO" id="GO:0006298">
    <property type="term" value="P:mismatch repair"/>
    <property type="evidence" value="ECO:0007669"/>
    <property type="project" value="InterPro"/>
</dbReference>
<feature type="domain" description="DNA mismatch repair protein S5" evidence="4">
    <location>
        <begin position="232"/>
        <end position="395"/>
    </location>
</feature>
<feature type="non-terminal residue" evidence="5">
    <location>
        <position position="1"/>
    </location>
</feature>
<feature type="compositionally biased region" description="Polar residues" evidence="3">
    <location>
        <begin position="586"/>
        <end position="609"/>
    </location>
</feature>
<accession>A0A9W8B368</accession>
<dbReference type="GO" id="GO:0016887">
    <property type="term" value="F:ATP hydrolysis activity"/>
    <property type="evidence" value="ECO:0007669"/>
    <property type="project" value="InterPro"/>
</dbReference>
<name>A0A9W8B368_9FUNG</name>
<dbReference type="Pfam" id="PF01119">
    <property type="entry name" value="DNA_mis_repair"/>
    <property type="match status" value="1"/>
</dbReference>
<dbReference type="GO" id="GO:0030983">
    <property type="term" value="F:mismatched DNA binding"/>
    <property type="evidence" value="ECO:0007669"/>
    <property type="project" value="InterPro"/>
</dbReference>
<protein>
    <recommendedName>
        <fullName evidence="4">DNA mismatch repair protein S5 domain-containing protein</fullName>
    </recommendedName>
</protein>
<sequence length="852" mass="93475">MATIQSLPALTLRKLCSGQAIPDVPSIVKELIENALDAQATSVTLKLVNHGLTAITVTDNGQGIPSESHAFIGARHGTSKLQTFDDLWRVRSFGFRGEALYAICSLAYQVQITTRTASDPVAVVLTLNSKGERVQTHHAPNEPGTSVFVQKPFYNVPVRRQRAEKNVAGLMQYITRLLLTYAYIYPAVRFALQVQHTLASRKRPLPAALPWTHDGTRSQWVKLSTTSPWEAIAHSLGKEAMRGLMRTRVIKPCTSTATRMTDEEREQDIGDPPWFKPTDDAITIDAILPCGRPDGYPRPTSAKPTRHAPFLYINRRPVAIQNYPLQAMVSLARQAWRATMSADAQDAQQPFLWIHIQVPTAWCDINIEPTKSHILFTDPGAVLEAFTELVAKAYPGWSWGSPGANTERLGAAPPVMGQAALSARPSHLPATTANSPRATQAAGAVQAKQSLVPSPSTDLTLLQCLERSHGQVPGLASPPYLRPSLPLSTQPKIGAKPPVASLAALSVPRAPSPTTPLACGVLGKRTNREPHSTHSPLLLPGRTPRPRTSHGHAQPQAAYVSATEHPGPVPGSGSHQRTLDRELLTLPNNNHSQLRIDSVSSPRNSDQQPLRHQIAVVAVPPCLEMLRAMRATPWTDPVRPGSPVPGRIPYTIVPQLVHGNHTTEVWLIRWQRGYWHVGRHQLYTAYTIARLAKSFVFPIQPLPTPLVIPALPLDQQRQLQTLEASAVDINGTTYHYVTDPRIVSNGYNCRWLLDDRNGMETRLRVEILGATNLLPEAGTAAAFVSLLRKLGTRPQPLSLETVDDPLTETRTGSMRQFFTLEARRILAEAQISFTPHDALEFLRKRVAGATVS</sequence>